<dbReference type="Proteomes" id="UP001152484">
    <property type="component" value="Unassembled WGS sequence"/>
</dbReference>
<feature type="compositionally biased region" description="Basic and acidic residues" evidence="5">
    <location>
        <begin position="354"/>
        <end position="363"/>
    </location>
</feature>
<sequence length="506" mass="57008">MEGDNSGVESKSKMEDYELLGQIGKGVHGISFLVLHRAEDRKYVLKKIPLTKQTETLKRAAYQEMSLNAKLSHPYIMEYKDAWVEKGSYICFITNYFEGGDMAEILRKSRGALFPEEKLCKWLTQLLLAVDYLHSNRVLHRDLKLSNIFITKENDVCLGDFGFAKLMDAKGVTSSVIGTPNYICPELLSEKPYGYKSDIWSLGCCMFEIAGHQPPFRASDMATLINKINRGTLSPLPIIYSSTLKQIIKTMLRKCPDHRPTAAELLRHQHLQPYLLRCQNLPSVFLPVKSPNSAKEKTGKASPSNSTSSGNDTKHRRLRFKDSMPVFPVDQSPDTQPSSSRSRKNVDLIIEAELETRRVDQKTRSPRISECSDEESLSTPMSSASVLPPNLNHHEVANGDSHQLVQRNGGEVEETEFDEKTRRRNSLLSKLTALAESKDEWGNPTKQRADALESLLELCAQLIKQEKLDELYGVLKPFGEDGVSSRETAIWLTKTLMSSQKFPKGP</sequence>
<feature type="compositionally biased region" description="Polar residues" evidence="5">
    <location>
        <begin position="301"/>
        <end position="311"/>
    </location>
</feature>
<keyword evidence="2" id="KW-0547">Nucleotide-binding</keyword>
<protein>
    <recommendedName>
        <fullName evidence="6">Protein kinase domain-containing protein</fullName>
    </recommendedName>
</protein>
<keyword evidence="1" id="KW-0808">Transferase</keyword>
<dbReference type="InterPro" id="IPR008271">
    <property type="entry name" value="Ser/Thr_kinase_AS"/>
</dbReference>
<dbReference type="GO" id="GO:0005524">
    <property type="term" value="F:ATP binding"/>
    <property type="evidence" value="ECO:0007669"/>
    <property type="project" value="UniProtKB-KW"/>
</dbReference>
<evidence type="ECO:0000313" key="8">
    <source>
        <dbReference type="Proteomes" id="UP001152484"/>
    </source>
</evidence>
<dbReference type="AlphaFoldDB" id="A0A9P0ZHI8"/>
<evidence type="ECO:0000256" key="4">
    <source>
        <dbReference type="ARBA" id="ARBA00022840"/>
    </source>
</evidence>
<gene>
    <name evidence="7" type="ORF">CEURO_LOCUS15012</name>
</gene>
<dbReference type="PANTHER" id="PTHR43671:SF63">
    <property type="entry name" value="SERINE_THREONINE-PROTEIN KINASE NEK6 ISOFORM X1"/>
    <property type="match status" value="1"/>
</dbReference>
<keyword evidence="3" id="KW-0418">Kinase</keyword>
<dbReference type="InterPro" id="IPR000719">
    <property type="entry name" value="Prot_kinase_dom"/>
</dbReference>
<dbReference type="InterPro" id="IPR050660">
    <property type="entry name" value="NEK_Ser/Thr_kinase"/>
</dbReference>
<dbReference type="Gene3D" id="1.10.510.10">
    <property type="entry name" value="Transferase(Phosphotransferase) domain 1"/>
    <property type="match status" value="1"/>
</dbReference>
<name>A0A9P0ZHI8_CUSEU</name>
<organism evidence="7 8">
    <name type="scientific">Cuscuta europaea</name>
    <name type="common">European dodder</name>
    <dbReference type="NCBI Taxonomy" id="41803"/>
    <lineage>
        <taxon>Eukaryota</taxon>
        <taxon>Viridiplantae</taxon>
        <taxon>Streptophyta</taxon>
        <taxon>Embryophyta</taxon>
        <taxon>Tracheophyta</taxon>
        <taxon>Spermatophyta</taxon>
        <taxon>Magnoliopsida</taxon>
        <taxon>eudicotyledons</taxon>
        <taxon>Gunneridae</taxon>
        <taxon>Pentapetalae</taxon>
        <taxon>asterids</taxon>
        <taxon>lamiids</taxon>
        <taxon>Solanales</taxon>
        <taxon>Convolvulaceae</taxon>
        <taxon>Cuscuteae</taxon>
        <taxon>Cuscuta</taxon>
        <taxon>Cuscuta subgen. Cuscuta</taxon>
    </lineage>
</organism>
<proteinExistence type="predicted"/>
<dbReference type="PANTHER" id="PTHR43671">
    <property type="entry name" value="SERINE/THREONINE-PROTEIN KINASE NEK"/>
    <property type="match status" value="1"/>
</dbReference>
<keyword evidence="8" id="KW-1185">Reference proteome</keyword>
<comment type="caution">
    <text evidence="7">The sequence shown here is derived from an EMBL/GenBank/DDBJ whole genome shotgun (WGS) entry which is preliminary data.</text>
</comment>
<evidence type="ECO:0000256" key="2">
    <source>
        <dbReference type="ARBA" id="ARBA00022741"/>
    </source>
</evidence>
<dbReference type="Pfam" id="PF00069">
    <property type="entry name" value="Pkinase"/>
    <property type="match status" value="1"/>
</dbReference>
<dbReference type="PROSITE" id="PS00108">
    <property type="entry name" value="PROTEIN_KINASE_ST"/>
    <property type="match status" value="1"/>
</dbReference>
<feature type="region of interest" description="Disordered" evidence="5">
    <location>
        <begin position="289"/>
        <end position="384"/>
    </location>
</feature>
<dbReference type="Gene3D" id="3.30.200.20">
    <property type="entry name" value="Phosphorylase Kinase, domain 1"/>
    <property type="match status" value="1"/>
</dbReference>
<feature type="region of interest" description="Disordered" evidence="5">
    <location>
        <begin position="403"/>
        <end position="423"/>
    </location>
</feature>
<dbReference type="OrthoDB" id="248923at2759"/>
<keyword evidence="4" id="KW-0067">ATP-binding</keyword>
<dbReference type="SMART" id="SM00220">
    <property type="entry name" value="S_TKc"/>
    <property type="match status" value="1"/>
</dbReference>
<dbReference type="GO" id="GO:0007017">
    <property type="term" value="P:microtubule-based process"/>
    <property type="evidence" value="ECO:0007669"/>
    <property type="project" value="TreeGrafter"/>
</dbReference>
<evidence type="ECO:0000256" key="5">
    <source>
        <dbReference type="SAM" id="MobiDB-lite"/>
    </source>
</evidence>
<evidence type="ECO:0000313" key="7">
    <source>
        <dbReference type="EMBL" id="CAH9100627.1"/>
    </source>
</evidence>
<reference evidence="7" key="1">
    <citation type="submission" date="2022-07" db="EMBL/GenBank/DDBJ databases">
        <authorList>
            <person name="Macas J."/>
            <person name="Novak P."/>
            <person name="Neumann P."/>
        </authorList>
    </citation>
    <scope>NUCLEOTIDE SEQUENCE</scope>
</reference>
<evidence type="ECO:0000256" key="3">
    <source>
        <dbReference type="ARBA" id="ARBA00022777"/>
    </source>
</evidence>
<dbReference type="GO" id="GO:0055028">
    <property type="term" value="C:cortical microtubule"/>
    <property type="evidence" value="ECO:0007669"/>
    <property type="project" value="TreeGrafter"/>
</dbReference>
<dbReference type="InterPro" id="IPR011009">
    <property type="entry name" value="Kinase-like_dom_sf"/>
</dbReference>
<evidence type="ECO:0000256" key="1">
    <source>
        <dbReference type="ARBA" id="ARBA00022679"/>
    </source>
</evidence>
<dbReference type="SUPFAM" id="SSF56112">
    <property type="entry name" value="Protein kinase-like (PK-like)"/>
    <property type="match status" value="1"/>
</dbReference>
<accession>A0A9P0ZHI8</accession>
<dbReference type="GO" id="GO:0004674">
    <property type="term" value="F:protein serine/threonine kinase activity"/>
    <property type="evidence" value="ECO:0007669"/>
    <property type="project" value="TreeGrafter"/>
</dbReference>
<evidence type="ECO:0000259" key="6">
    <source>
        <dbReference type="PROSITE" id="PS50011"/>
    </source>
</evidence>
<feature type="domain" description="Protein kinase" evidence="6">
    <location>
        <begin position="17"/>
        <end position="275"/>
    </location>
</feature>
<dbReference type="PROSITE" id="PS50011">
    <property type="entry name" value="PROTEIN_KINASE_DOM"/>
    <property type="match status" value="1"/>
</dbReference>
<dbReference type="EMBL" id="CAMAPE010000038">
    <property type="protein sequence ID" value="CAH9100627.1"/>
    <property type="molecule type" value="Genomic_DNA"/>
</dbReference>
<dbReference type="CDD" id="cd08215">
    <property type="entry name" value="STKc_Nek"/>
    <property type="match status" value="1"/>
</dbReference>